<evidence type="ECO:0000259" key="3">
    <source>
        <dbReference type="Pfam" id="PF10543"/>
    </source>
</evidence>
<sequence length="179" mass="20981">MENTELKIPDDIVISKIYYIRDQKVMFDSDLAALYEVETKQLKRQVRRNIERFPEDFMFESTPEESRNSRSQNGTLKQGGNIKYAPMVFTEQGVAMLSSVLNSSRAIQVNIQIIRVFTHIRQVLADNTEIRLEVEKIKNKLDNQDKNMEIVFKYLDELLEKPNQSKPPRKRIGFKPDDL</sequence>
<organism evidence="4 5">
    <name type="scientific">Albibacterium bauzanense</name>
    <dbReference type="NCBI Taxonomy" id="653929"/>
    <lineage>
        <taxon>Bacteria</taxon>
        <taxon>Pseudomonadati</taxon>
        <taxon>Bacteroidota</taxon>
        <taxon>Sphingobacteriia</taxon>
        <taxon>Sphingobacteriales</taxon>
        <taxon>Sphingobacteriaceae</taxon>
        <taxon>Albibacterium</taxon>
    </lineage>
</organism>
<feature type="domain" description="KilA-N DNA-binding" evidence="3">
    <location>
        <begin position="15"/>
        <end position="100"/>
    </location>
</feature>
<dbReference type="InterPro" id="IPR018873">
    <property type="entry name" value="KilA-N_DNA-bd_domain"/>
</dbReference>
<protein>
    <submittedName>
        <fullName evidence="4">ORF6N domain-containing protein</fullName>
    </submittedName>
</protein>
<name>A0A4R1LRK3_9SPHI</name>
<feature type="compositionally biased region" description="Polar residues" evidence="2">
    <location>
        <begin position="69"/>
        <end position="78"/>
    </location>
</feature>
<evidence type="ECO:0000313" key="4">
    <source>
        <dbReference type="EMBL" id="TCK80944.1"/>
    </source>
</evidence>
<dbReference type="AlphaFoldDB" id="A0A4R1LRK3"/>
<keyword evidence="1" id="KW-0175">Coiled coil</keyword>
<feature type="coiled-coil region" evidence="1">
    <location>
        <begin position="120"/>
        <end position="147"/>
    </location>
</feature>
<dbReference type="Pfam" id="PF10543">
    <property type="entry name" value="ORF6N"/>
    <property type="match status" value="1"/>
</dbReference>
<gene>
    <name evidence="4" type="ORF">C8N28_2701</name>
</gene>
<comment type="caution">
    <text evidence="4">The sequence shown here is derived from an EMBL/GenBank/DDBJ whole genome shotgun (WGS) entry which is preliminary data.</text>
</comment>
<feature type="region of interest" description="Disordered" evidence="2">
    <location>
        <begin position="58"/>
        <end position="78"/>
    </location>
</feature>
<accession>A0A4R1LRK3</accession>
<dbReference type="OrthoDB" id="9816206at2"/>
<evidence type="ECO:0000256" key="2">
    <source>
        <dbReference type="SAM" id="MobiDB-lite"/>
    </source>
</evidence>
<evidence type="ECO:0000256" key="1">
    <source>
        <dbReference type="SAM" id="Coils"/>
    </source>
</evidence>
<dbReference type="Proteomes" id="UP000294616">
    <property type="component" value="Unassembled WGS sequence"/>
</dbReference>
<proteinExistence type="predicted"/>
<reference evidence="4 5" key="1">
    <citation type="submission" date="2019-03" db="EMBL/GenBank/DDBJ databases">
        <title>Genomic Encyclopedia of Archaeal and Bacterial Type Strains, Phase II (KMG-II): from individual species to whole genera.</title>
        <authorList>
            <person name="Goeker M."/>
        </authorList>
    </citation>
    <scope>NUCLEOTIDE SEQUENCE [LARGE SCALE GENOMIC DNA]</scope>
    <source>
        <strain evidence="4 5">DSM 22554</strain>
    </source>
</reference>
<dbReference type="RefSeq" id="WP_132225704.1">
    <property type="nucleotide sequence ID" value="NZ_SMGO01000003.1"/>
</dbReference>
<keyword evidence="5" id="KW-1185">Reference proteome</keyword>
<evidence type="ECO:0000313" key="5">
    <source>
        <dbReference type="Proteomes" id="UP000294616"/>
    </source>
</evidence>
<dbReference type="EMBL" id="SMGO01000003">
    <property type="protein sequence ID" value="TCK80944.1"/>
    <property type="molecule type" value="Genomic_DNA"/>
</dbReference>